<reference evidence="1 2" key="1">
    <citation type="journal article" date="2015" name="Stand. Genomic Sci.">
        <title>Genomic Encyclopedia of Bacterial and Archaeal Type Strains, Phase III: the genomes of soil and plant-associated and newly described type strains.</title>
        <authorList>
            <person name="Whitman W.B."/>
            <person name="Woyke T."/>
            <person name="Klenk H.P."/>
            <person name="Zhou Y."/>
            <person name="Lilburn T.G."/>
            <person name="Beck B.J."/>
            <person name="De Vos P."/>
            <person name="Vandamme P."/>
            <person name="Eisen J.A."/>
            <person name="Garrity G."/>
            <person name="Hugenholtz P."/>
            <person name="Kyrpides N.C."/>
        </authorList>
    </citation>
    <scope>NUCLEOTIDE SEQUENCE [LARGE SCALE GENOMIC DNA]</scope>
    <source>
        <strain evidence="1 2">VKM Ac-2538</strain>
    </source>
</reference>
<evidence type="ECO:0000313" key="1">
    <source>
        <dbReference type="EMBL" id="TCO31563.1"/>
    </source>
</evidence>
<gene>
    <name evidence="1" type="ORF">EV644_101203</name>
</gene>
<keyword evidence="2" id="KW-1185">Reference proteome</keyword>
<proteinExistence type="predicted"/>
<evidence type="ECO:0000313" key="2">
    <source>
        <dbReference type="Proteomes" id="UP000295818"/>
    </source>
</evidence>
<protein>
    <submittedName>
        <fullName evidence="1">Uncharacterized protein</fullName>
    </submittedName>
</protein>
<comment type="caution">
    <text evidence="1">The sequence shown here is derived from an EMBL/GenBank/DDBJ whole genome shotgun (WGS) entry which is preliminary data.</text>
</comment>
<organism evidence="1 2">
    <name type="scientific">Kribbella orskensis</name>
    <dbReference type="NCBI Taxonomy" id="2512216"/>
    <lineage>
        <taxon>Bacteria</taxon>
        <taxon>Bacillati</taxon>
        <taxon>Actinomycetota</taxon>
        <taxon>Actinomycetes</taxon>
        <taxon>Propionibacteriales</taxon>
        <taxon>Kribbellaceae</taxon>
        <taxon>Kribbella</taxon>
    </lineage>
</organism>
<accession>A0ABY2BWV7</accession>
<dbReference type="Proteomes" id="UP000295818">
    <property type="component" value="Unassembled WGS sequence"/>
</dbReference>
<name>A0ABY2BWV7_9ACTN</name>
<sequence>MTFSGPGASGSGARPLRMWVRPQRNCSVVKYFATVAAVLVVRG</sequence>
<dbReference type="EMBL" id="SLWM01000001">
    <property type="protein sequence ID" value="TCO31563.1"/>
    <property type="molecule type" value="Genomic_DNA"/>
</dbReference>